<reference evidence="3 4" key="1">
    <citation type="submission" date="2020-08" db="EMBL/GenBank/DDBJ databases">
        <title>Genemic of Streptomyces polyaspartic.</title>
        <authorList>
            <person name="Liu W."/>
        </authorList>
    </citation>
    <scope>NUCLEOTIDE SEQUENCE [LARGE SCALE GENOMIC DNA]</scope>
    <source>
        <strain evidence="3 4">TRM66268-LWL</strain>
    </source>
</reference>
<feature type="signal peptide" evidence="2">
    <location>
        <begin position="1"/>
        <end position="25"/>
    </location>
</feature>
<gene>
    <name evidence="3" type="ORF">H9Y04_20685</name>
</gene>
<evidence type="ECO:0000313" key="3">
    <source>
        <dbReference type="EMBL" id="MBC9714970.1"/>
    </source>
</evidence>
<dbReference type="Proteomes" id="UP000642284">
    <property type="component" value="Unassembled WGS sequence"/>
</dbReference>
<comment type="caution">
    <text evidence="3">The sequence shown here is derived from an EMBL/GenBank/DDBJ whole genome shotgun (WGS) entry which is preliminary data.</text>
</comment>
<evidence type="ECO:0000313" key="4">
    <source>
        <dbReference type="Proteomes" id="UP000642284"/>
    </source>
</evidence>
<feature type="region of interest" description="Disordered" evidence="1">
    <location>
        <begin position="30"/>
        <end position="54"/>
    </location>
</feature>
<accession>A0ABR7SJU8</accession>
<evidence type="ECO:0000256" key="2">
    <source>
        <dbReference type="SAM" id="SignalP"/>
    </source>
</evidence>
<evidence type="ECO:0000256" key="1">
    <source>
        <dbReference type="SAM" id="MobiDB-lite"/>
    </source>
</evidence>
<protein>
    <recommendedName>
        <fullName evidence="5">Lipoprotein</fullName>
    </recommendedName>
</protein>
<proteinExistence type="predicted"/>
<keyword evidence="4" id="KW-1185">Reference proteome</keyword>
<dbReference type="PROSITE" id="PS51257">
    <property type="entry name" value="PROKAR_LIPOPROTEIN"/>
    <property type="match status" value="1"/>
</dbReference>
<dbReference type="EMBL" id="JACTVJ010000010">
    <property type="protein sequence ID" value="MBC9714970.1"/>
    <property type="molecule type" value="Genomic_DNA"/>
</dbReference>
<evidence type="ECO:0008006" key="5">
    <source>
        <dbReference type="Google" id="ProtNLM"/>
    </source>
</evidence>
<sequence length="142" mass="15394">MTWRIRTAALLLPAALLLTGCATSAATQTQGAAGSETLLPAREADENRKPVKPPAKAEIGQWYPHDFTSHCGLHSTEFAARTWLLRTVRTDLPSPVEKGTWSVAKEVFAGYMQLESADLAVFASVELPPIELVPGETDFACR</sequence>
<dbReference type="RefSeq" id="WP_187815423.1">
    <property type="nucleotide sequence ID" value="NZ_JACTVJ010000010.1"/>
</dbReference>
<keyword evidence="2" id="KW-0732">Signal</keyword>
<organism evidence="3 4">
    <name type="scientific">Streptomyces polyasparticus</name>
    <dbReference type="NCBI Taxonomy" id="2767826"/>
    <lineage>
        <taxon>Bacteria</taxon>
        <taxon>Bacillati</taxon>
        <taxon>Actinomycetota</taxon>
        <taxon>Actinomycetes</taxon>
        <taxon>Kitasatosporales</taxon>
        <taxon>Streptomycetaceae</taxon>
        <taxon>Streptomyces</taxon>
    </lineage>
</organism>
<feature type="chain" id="PRO_5045675345" description="Lipoprotein" evidence="2">
    <location>
        <begin position="26"/>
        <end position="142"/>
    </location>
</feature>
<name>A0ABR7SJU8_9ACTN</name>